<proteinExistence type="predicted"/>
<organism evidence="2 3">
    <name type="scientific">Christiangramia sediminicola</name>
    <dbReference type="NCBI Taxonomy" id="3073267"/>
    <lineage>
        <taxon>Bacteria</taxon>
        <taxon>Pseudomonadati</taxon>
        <taxon>Bacteroidota</taxon>
        <taxon>Flavobacteriia</taxon>
        <taxon>Flavobacteriales</taxon>
        <taxon>Flavobacteriaceae</taxon>
        <taxon>Christiangramia</taxon>
    </lineage>
</organism>
<evidence type="ECO:0000259" key="1">
    <source>
        <dbReference type="SMART" id="SM01008"/>
    </source>
</evidence>
<dbReference type="Gene3D" id="3.30.365.10">
    <property type="entry name" value="Aldehyde oxidase/xanthine dehydrogenase, molybdopterin binding domain"/>
    <property type="match status" value="4"/>
</dbReference>
<protein>
    <submittedName>
        <fullName evidence="2">Molybdopterin-dependent oxidoreductase</fullName>
    </submittedName>
</protein>
<evidence type="ECO:0000313" key="3">
    <source>
        <dbReference type="Proteomes" id="UP001257234"/>
    </source>
</evidence>
<sequence length="759" mass="83608">MTKVKTGLGRRSFIKSVGVASGGLIIGFNWMACKGPEEEGSEELAMQMPDEWFELNGYLKIGDNGIVTIYSPNPEIGQNVKTSMPMLVAEELDVDWNNVIVEQAPLNTDVFTRQLAGGSQSIRQGWESLRTAGATARQMLLTAAANQWEVPVSELSVENGMIKHEGSDKTIGYGEIAKAAAQVEVPEEVELKDNDSFKIIGTSRKNVDAKKIVTGQPLYGLDTYKDGMLIAMVVQPPAFGMEFKSMDADSVKEMPGITDVFTIDTYPEDMEKEWSDVGAFSKLVVVVGESTWQVMQAKKALKVEWDLNPELTKEVEILEKSAGMEDASGLESSNIHATLMADVGSKKSEVVRKDGEPEKAFKNAAKVIERSYTCPFLAHNCMEPMNFFADVSGDKAELLGPIQTPEYAEKSINKRLDFELENIDIQMTRMGGGFGRRLYGHFLVEAAVISQKMGKPIKLVYTREDDMTNGVYRPAYHVTYRAALDGNNNLTAFHVNAGGIPESPLFANRFPAGALDNYLAESWTLNSNISVGAFRAPRSNFIAGAEQSFLDELAEEMGKDPIQFRLDMLDRAQKDPVGEENDYDAKRYAGVLELARDKSGWENGNSTLSRGVSAYYCHNSYVAQILDMSVKGNEPIIDKVTCAVDCGIVVNPDAAKNMVEGGTIDGIGHALYSEMTFDEGKPQQSNFDKYRLIRHKEAPKKIDVHFVENGIDPTGLGEPPFPPVQGALANALYKATGQRFYKQPFINQLKNPETSDLKT</sequence>
<dbReference type="SMART" id="SM01008">
    <property type="entry name" value="Ald_Xan_dh_C"/>
    <property type="match status" value="1"/>
</dbReference>
<dbReference type="SUPFAM" id="SSF56003">
    <property type="entry name" value="Molybdenum cofactor-binding domain"/>
    <property type="match status" value="2"/>
</dbReference>
<accession>A0ABU1EQS1</accession>
<dbReference type="Pfam" id="PF20256">
    <property type="entry name" value="MoCoBD_2"/>
    <property type="match status" value="2"/>
</dbReference>
<dbReference type="Pfam" id="PF02738">
    <property type="entry name" value="MoCoBD_1"/>
    <property type="match status" value="1"/>
</dbReference>
<dbReference type="InterPro" id="IPR037165">
    <property type="entry name" value="AldOxase/xan_DH_Mopterin-bd_sf"/>
</dbReference>
<dbReference type="SUPFAM" id="SSF54665">
    <property type="entry name" value="CO dehydrogenase molybdoprotein N-domain-like"/>
    <property type="match status" value="1"/>
</dbReference>
<dbReference type="InterPro" id="IPR000674">
    <property type="entry name" value="Ald_Oxase/Xan_DH_a/b"/>
</dbReference>
<dbReference type="InterPro" id="IPR008274">
    <property type="entry name" value="AldOxase/xan_DH_MoCoBD1"/>
</dbReference>
<dbReference type="Proteomes" id="UP001257234">
    <property type="component" value="Unassembled WGS sequence"/>
</dbReference>
<name>A0ABU1EQS1_9FLAO</name>
<dbReference type="RefSeq" id="WP_309561389.1">
    <property type="nucleotide sequence ID" value="NZ_JAVJIU010000003.1"/>
</dbReference>
<dbReference type="PIRSF" id="PIRSF036389">
    <property type="entry name" value="IOR_B"/>
    <property type="match status" value="1"/>
</dbReference>
<dbReference type="InterPro" id="IPR052516">
    <property type="entry name" value="N-heterocyclic_Hydroxylase"/>
</dbReference>
<dbReference type="PANTHER" id="PTHR47495:SF2">
    <property type="entry name" value="ALDEHYDE DEHYDROGENASE"/>
    <property type="match status" value="1"/>
</dbReference>
<reference evidence="3" key="1">
    <citation type="submission" date="2023-07" db="EMBL/GenBank/DDBJ databases">
        <title>Christiangramia sp. SM2212., a novel bacterium of the family Flavobacteriaceae isolated from the sea sediment.</title>
        <authorList>
            <person name="Wang J."/>
            <person name="Zhang X."/>
        </authorList>
    </citation>
    <scope>NUCLEOTIDE SEQUENCE [LARGE SCALE GENOMIC DNA]</scope>
    <source>
        <strain evidence="3">SM2212</strain>
    </source>
</reference>
<dbReference type="InterPro" id="IPR012368">
    <property type="entry name" value="OxRdtase_Mopterin-bd_su_IorB"/>
</dbReference>
<gene>
    <name evidence="2" type="ORF">RE431_07675</name>
</gene>
<evidence type="ECO:0000313" key="2">
    <source>
        <dbReference type="EMBL" id="MDR5590513.1"/>
    </source>
</evidence>
<feature type="domain" description="Aldehyde oxidase/xanthine dehydrogenase a/b hammerhead" evidence="1">
    <location>
        <begin position="214"/>
        <end position="309"/>
    </location>
</feature>
<comment type="caution">
    <text evidence="2">The sequence shown here is derived from an EMBL/GenBank/DDBJ whole genome shotgun (WGS) entry which is preliminary data.</text>
</comment>
<dbReference type="InterPro" id="IPR036856">
    <property type="entry name" value="Ald_Oxase/Xan_DH_a/b_sf"/>
</dbReference>
<dbReference type="PANTHER" id="PTHR47495">
    <property type="entry name" value="ALDEHYDE DEHYDROGENASE"/>
    <property type="match status" value="1"/>
</dbReference>
<dbReference type="InterPro" id="IPR046867">
    <property type="entry name" value="AldOxase/xan_DH_MoCoBD2"/>
</dbReference>
<dbReference type="EMBL" id="JAVJIU010000003">
    <property type="protein sequence ID" value="MDR5590513.1"/>
    <property type="molecule type" value="Genomic_DNA"/>
</dbReference>
<keyword evidence="3" id="KW-1185">Reference proteome</keyword>
<dbReference type="Gene3D" id="3.90.1170.50">
    <property type="entry name" value="Aldehyde oxidase/xanthine dehydrogenase, a/b hammerhead"/>
    <property type="match status" value="1"/>
</dbReference>